<dbReference type="Gene3D" id="2.60.120.920">
    <property type="match status" value="2"/>
</dbReference>
<feature type="region of interest" description="Disordered" evidence="1">
    <location>
        <begin position="15"/>
        <end position="101"/>
    </location>
</feature>
<dbReference type="InterPro" id="IPR043136">
    <property type="entry name" value="B30.2/SPRY_sf"/>
</dbReference>
<dbReference type="AlphaFoldDB" id="A0A183C7T2"/>
<dbReference type="SUPFAM" id="SSF49899">
    <property type="entry name" value="Concanavalin A-like lectins/glucanases"/>
    <property type="match status" value="2"/>
</dbReference>
<feature type="domain" description="B30.2/SPRY" evidence="2">
    <location>
        <begin position="225"/>
        <end position="433"/>
    </location>
</feature>
<keyword evidence="3" id="KW-1185">Reference proteome</keyword>
<evidence type="ECO:0000256" key="1">
    <source>
        <dbReference type="SAM" id="MobiDB-lite"/>
    </source>
</evidence>
<feature type="region of interest" description="Disordered" evidence="1">
    <location>
        <begin position="423"/>
        <end position="442"/>
    </location>
</feature>
<feature type="compositionally biased region" description="Low complexity" evidence="1">
    <location>
        <begin position="427"/>
        <end position="436"/>
    </location>
</feature>
<organism evidence="3 4">
    <name type="scientific">Globodera pallida</name>
    <name type="common">Potato cyst nematode worm</name>
    <name type="synonym">Heterodera pallida</name>
    <dbReference type="NCBI Taxonomy" id="36090"/>
    <lineage>
        <taxon>Eukaryota</taxon>
        <taxon>Metazoa</taxon>
        <taxon>Ecdysozoa</taxon>
        <taxon>Nematoda</taxon>
        <taxon>Chromadorea</taxon>
        <taxon>Rhabditida</taxon>
        <taxon>Tylenchina</taxon>
        <taxon>Tylenchomorpha</taxon>
        <taxon>Tylenchoidea</taxon>
        <taxon>Heteroderidae</taxon>
        <taxon>Heteroderinae</taxon>
        <taxon>Globodera</taxon>
    </lineage>
</organism>
<reference evidence="3" key="2">
    <citation type="submission" date="2014-05" db="EMBL/GenBank/DDBJ databases">
        <title>The genome and life-stage specific transcriptomes of Globodera pallida elucidate key aspects of plant parasitism by a cyst nematode.</title>
        <authorList>
            <person name="Cotton J.A."/>
            <person name="Lilley C.J."/>
            <person name="Jones L.M."/>
            <person name="Kikuchi T."/>
            <person name="Reid A.J."/>
            <person name="Thorpe P."/>
            <person name="Tsai I.J."/>
            <person name="Beasley H."/>
            <person name="Blok V."/>
            <person name="Cock P.J.A."/>
            <person name="Van den Akker S.E."/>
            <person name="Holroyd N."/>
            <person name="Hunt M."/>
            <person name="Mantelin S."/>
            <person name="Naghra H."/>
            <person name="Pain A."/>
            <person name="Palomares-Rius J.E."/>
            <person name="Zarowiecki M."/>
            <person name="Berriman M."/>
            <person name="Jones J.T."/>
            <person name="Urwin P.E."/>
        </authorList>
    </citation>
    <scope>NUCLEOTIDE SEQUENCE [LARGE SCALE GENOMIC DNA]</scope>
    <source>
        <strain evidence="3">Lindley</strain>
    </source>
</reference>
<dbReference type="InterPro" id="IPR001870">
    <property type="entry name" value="B30.2/SPRY"/>
</dbReference>
<feature type="compositionally biased region" description="Acidic residues" evidence="1">
    <location>
        <begin position="175"/>
        <end position="188"/>
    </location>
</feature>
<evidence type="ECO:0000313" key="4">
    <source>
        <dbReference type="WBParaSite" id="GPLIN_000892800"/>
    </source>
</evidence>
<dbReference type="InterPro" id="IPR050618">
    <property type="entry name" value="Ubq-SigPath_Reg"/>
</dbReference>
<dbReference type="Pfam" id="PF00622">
    <property type="entry name" value="SPRY"/>
    <property type="match status" value="2"/>
</dbReference>
<protein>
    <submittedName>
        <fullName evidence="4">B30.2/SPRY domain-containing protein</fullName>
    </submittedName>
</protein>
<proteinExistence type="predicted"/>
<dbReference type="PROSITE" id="PS50188">
    <property type="entry name" value="B302_SPRY"/>
    <property type="match status" value="1"/>
</dbReference>
<dbReference type="WBParaSite" id="GPLIN_000892800">
    <property type="protein sequence ID" value="GPLIN_000892800"/>
    <property type="gene ID" value="GPLIN_000892800"/>
</dbReference>
<name>A0A183C7T2_GLOPA</name>
<reference evidence="3" key="1">
    <citation type="submission" date="2013-12" db="EMBL/GenBank/DDBJ databases">
        <authorList>
            <person name="Aslett M."/>
        </authorList>
    </citation>
    <scope>NUCLEOTIDE SEQUENCE [LARGE SCALE GENOMIC DNA]</scope>
    <source>
        <strain evidence="3">Lindley</strain>
    </source>
</reference>
<reference evidence="4" key="3">
    <citation type="submission" date="2016-06" db="UniProtKB">
        <authorList>
            <consortium name="WormBaseParasite"/>
        </authorList>
    </citation>
    <scope>IDENTIFICATION</scope>
</reference>
<evidence type="ECO:0000259" key="2">
    <source>
        <dbReference type="PROSITE" id="PS50188"/>
    </source>
</evidence>
<accession>A0A183C7T2</accession>
<dbReference type="CDD" id="cd12885">
    <property type="entry name" value="SPRY_RanBP_like"/>
    <property type="match status" value="1"/>
</dbReference>
<feature type="region of interest" description="Disordered" evidence="1">
    <location>
        <begin position="162"/>
        <end position="189"/>
    </location>
</feature>
<dbReference type="Proteomes" id="UP000050741">
    <property type="component" value="Unassembled WGS sequence"/>
</dbReference>
<dbReference type="InterPro" id="IPR044736">
    <property type="entry name" value="Gid1/RanBPM/SPLA_SPRY"/>
</dbReference>
<evidence type="ECO:0000313" key="3">
    <source>
        <dbReference type="Proteomes" id="UP000050741"/>
    </source>
</evidence>
<dbReference type="PANTHER" id="PTHR12864">
    <property type="entry name" value="RAN BINDING PROTEIN 9-RELATED"/>
    <property type="match status" value="1"/>
</dbReference>
<dbReference type="InterPro" id="IPR013320">
    <property type="entry name" value="ConA-like_dom_sf"/>
</dbReference>
<dbReference type="InterPro" id="IPR003877">
    <property type="entry name" value="SPRY_dom"/>
</dbReference>
<sequence length="519" mass="57261">MRTAKMWTRMRMKKLRNKFNSKKAQRECFPGSGSGAGSSGSGNRFRNRNRGTAKNLEPILEPVPGTAKIRNRFGTGTAEPPKSGTALEPEPRNREELGTASEPELDRACAICGPLRYYSWAPFHYDNTDVDRHFRVDDPLAAFTKWLLNFEAEVLGLVPGERRKRKQAPAKNNIVDEETDDAESDNNNDAENNYMLGYGEEGEKPISVTTYAYAHAGSRYDHVLIYGEMLRMGVKPSLVRQGNHLLELRAPKKGGLTATVFRDSIGLGLESRGKVSGSGSSLEYREISGFRSVCAEMLIPKSGIFYYEVTILKKGDHNAVFIGLGTKEMPLDKKSVGQSEGTYAYGSEGTVWGHECNKGRLYITGKPVVKKGGVIECGVDWETGRLIYTQNGERLGGVIECGVDWETGRLIYTQNGERLETARLSDADSAAESSRSNGRPRIVRNPKFKEGDVIGCGVNLKTGQIIYTKNKKLLDTAGLLVADSAADLYPCISLYNSGTKIEANFGPEFEFKIAEAFRN</sequence>
<dbReference type="SMART" id="SM00449">
    <property type="entry name" value="SPRY"/>
    <property type="match status" value="1"/>
</dbReference>